<dbReference type="AlphaFoldDB" id="A0A139HUV4"/>
<evidence type="ECO:0000313" key="2">
    <source>
        <dbReference type="EMBL" id="KXT06189.1"/>
    </source>
</evidence>
<feature type="compositionally biased region" description="Polar residues" evidence="1">
    <location>
        <begin position="60"/>
        <end position="87"/>
    </location>
</feature>
<comment type="caution">
    <text evidence="2">The sequence shown here is derived from an EMBL/GenBank/DDBJ whole genome shotgun (WGS) entry which is preliminary data.</text>
</comment>
<evidence type="ECO:0000313" key="3">
    <source>
        <dbReference type="Proteomes" id="UP000070133"/>
    </source>
</evidence>
<dbReference type="Proteomes" id="UP000070133">
    <property type="component" value="Unassembled WGS sequence"/>
</dbReference>
<feature type="compositionally biased region" description="Low complexity" evidence="1">
    <location>
        <begin position="15"/>
        <end position="27"/>
    </location>
</feature>
<name>A0A139HUV4_9PEZI</name>
<evidence type="ECO:0000256" key="1">
    <source>
        <dbReference type="SAM" id="MobiDB-lite"/>
    </source>
</evidence>
<dbReference type="EMBL" id="LFZN01000008">
    <property type="protein sequence ID" value="KXT06189.1"/>
    <property type="molecule type" value="Genomic_DNA"/>
</dbReference>
<feature type="region of interest" description="Disordered" evidence="1">
    <location>
        <begin position="1"/>
        <end position="113"/>
    </location>
</feature>
<dbReference type="OrthoDB" id="761538at2759"/>
<feature type="compositionally biased region" description="Polar residues" evidence="1">
    <location>
        <begin position="35"/>
        <end position="52"/>
    </location>
</feature>
<organism evidence="2 3">
    <name type="scientific">Pseudocercospora eumusae</name>
    <dbReference type="NCBI Taxonomy" id="321146"/>
    <lineage>
        <taxon>Eukaryota</taxon>
        <taxon>Fungi</taxon>
        <taxon>Dikarya</taxon>
        <taxon>Ascomycota</taxon>
        <taxon>Pezizomycotina</taxon>
        <taxon>Dothideomycetes</taxon>
        <taxon>Dothideomycetidae</taxon>
        <taxon>Mycosphaerellales</taxon>
        <taxon>Mycosphaerellaceae</taxon>
        <taxon>Pseudocercospora</taxon>
    </lineage>
</organism>
<protein>
    <submittedName>
        <fullName evidence="2">Uncharacterized protein</fullName>
    </submittedName>
</protein>
<proteinExistence type="predicted"/>
<keyword evidence="3" id="KW-1185">Reference proteome</keyword>
<reference evidence="2 3" key="1">
    <citation type="submission" date="2015-07" db="EMBL/GenBank/DDBJ databases">
        <title>Comparative genomics of the Sigatoka disease complex on banana suggests a link between parallel evolutionary changes in Pseudocercospora fijiensis and Pseudocercospora eumusae and increased virulence on the banana host.</title>
        <authorList>
            <person name="Chang T.-C."/>
            <person name="Salvucci A."/>
            <person name="Crous P.W."/>
            <person name="Stergiopoulos I."/>
        </authorList>
    </citation>
    <scope>NUCLEOTIDE SEQUENCE [LARGE SCALE GENOMIC DNA]</scope>
    <source>
        <strain evidence="2 3">CBS 114824</strain>
    </source>
</reference>
<gene>
    <name evidence="2" type="ORF">AC578_1432</name>
</gene>
<accession>A0A139HUV4</accession>
<sequence length="113" mass="11611">MSANSKFMDTEIGGEQTQYESQSTSQTPHKKSAGQLGSSSEHTTTDPSSTEEGIQAQKARGQQTAENLRYGQTVSEGGMSGFTNGTSSGEGGAEEVVDGRRVAGYAGGNDVGA</sequence>